<organism evidence="1 2">
    <name type="scientific">Capsulimonas corticalis</name>
    <dbReference type="NCBI Taxonomy" id="2219043"/>
    <lineage>
        <taxon>Bacteria</taxon>
        <taxon>Bacillati</taxon>
        <taxon>Armatimonadota</taxon>
        <taxon>Armatimonadia</taxon>
        <taxon>Capsulimonadales</taxon>
        <taxon>Capsulimonadaceae</taxon>
        <taxon>Capsulimonas</taxon>
    </lineage>
</organism>
<accession>A0A402CQX0</accession>
<dbReference type="KEGG" id="ccot:CCAX7_65510"/>
<dbReference type="Proteomes" id="UP000287394">
    <property type="component" value="Chromosome"/>
</dbReference>
<gene>
    <name evidence="1" type="ORF">CCAX7_65510</name>
</gene>
<keyword evidence="2" id="KW-1185">Reference proteome</keyword>
<evidence type="ECO:0000313" key="1">
    <source>
        <dbReference type="EMBL" id="BDI34500.1"/>
    </source>
</evidence>
<dbReference type="EMBL" id="AP025739">
    <property type="protein sequence ID" value="BDI34500.1"/>
    <property type="molecule type" value="Genomic_DNA"/>
</dbReference>
<evidence type="ECO:0000313" key="2">
    <source>
        <dbReference type="Proteomes" id="UP000287394"/>
    </source>
</evidence>
<reference evidence="1 2" key="1">
    <citation type="journal article" date="2019" name="Int. J. Syst. Evol. Microbiol.">
        <title>Capsulimonas corticalis gen. nov., sp. nov., an aerobic capsulated bacterium, of a novel bacterial order, Capsulimonadales ord. nov., of the class Armatimonadia of the phylum Armatimonadetes.</title>
        <authorList>
            <person name="Li J."/>
            <person name="Kudo C."/>
            <person name="Tonouchi A."/>
        </authorList>
    </citation>
    <scope>NUCLEOTIDE SEQUENCE [LARGE SCALE GENOMIC DNA]</scope>
    <source>
        <strain evidence="1 2">AX-7</strain>
    </source>
</reference>
<proteinExistence type="predicted"/>
<sequence>MNIRPASATRSLPAAVLLSLTLASAAHADNGAGQPWALARALGAGPFVLLLAVAAFAVLCLFAIALGRGALLADISERALENSRHGRPLHFVWGILCALFVATATAILINIKPLALLGLFLFSAGAMLIGWGAILSAATLGRRVLSLLGNDAEDPIAAARVGLPLLFFASVIPFVGWLQALIATAMGVGALLETMARRD</sequence>
<dbReference type="RefSeq" id="WP_119319858.1">
    <property type="nucleotide sequence ID" value="NZ_AP025739.1"/>
</dbReference>
<dbReference type="AlphaFoldDB" id="A0A402CQX0"/>
<protein>
    <submittedName>
        <fullName evidence="1">Uncharacterized protein</fullName>
    </submittedName>
</protein>
<name>A0A402CQX0_9BACT</name>